<evidence type="ECO:0000256" key="1">
    <source>
        <dbReference type="SAM" id="MobiDB-lite"/>
    </source>
</evidence>
<protein>
    <submittedName>
        <fullName evidence="2">Uncharacterized protein</fullName>
    </submittedName>
</protein>
<reference evidence="2" key="1">
    <citation type="journal article" date="2019" name="Sci. Rep.">
        <title>Draft genome of Tanacetum cinerariifolium, the natural source of mosquito coil.</title>
        <authorList>
            <person name="Yamashiro T."/>
            <person name="Shiraishi A."/>
            <person name="Satake H."/>
            <person name="Nakayama K."/>
        </authorList>
    </citation>
    <scope>NUCLEOTIDE SEQUENCE</scope>
</reference>
<accession>A0A699VGE4</accession>
<dbReference type="AlphaFoldDB" id="A0A699VGE4"/>
<name>A0A699VGE4_TANCI</name>
<evidence type="ECO:0000313" key="2">
    <source>
        <dbReference type="EMBL" id="GFD32526.1"/>
    </source>
</evidence>
<gene>
    <name evidence="2" type="ORF">Tci_904495</name>
</gene>
<feature type="non-terminal residue" evidence="2">
    <location>
        <position position="1"/>
    </location>
</feature>
<dbReference type="EMBL" id="BKCJ011425406">
    <property type="protein sequence ID" value="GFD32526.1"/>
    <property type="molecule type" value="Genomic_DNA"/>
</dbReference>
<proteinExistence type="predicted"/>
<organism evidence="2">
    <name type="scientific">Tanacetum cinerariifolium</name>
    <name type="common">Dalmatian daisy</name>
    <name type="synonym">Chrysanthemum cinerariifolium</name>
    <dbReference type="NCBI Taxonomy" id="118510"/>
    <lineage>
        <taxon>Eukaryota</taxon>
        <taxon>Viridiplantae</taxon>
        <taxon>Streptophyta</taxon>
        <taxon>Embryophyta</taxon>
        <taxon>Tracheophyta</taxon>
        <taxon>Spermatophyta</taxon>
        <taxon>Magnoliopsida</taxon>
        <taxon>eudicotyledons</taxon>
        <taxon>Gunneridae</taxon>
        <taxon>Pentapetalae</taxon>
        <taxon>asterids</taxon>
        <taxon>campanulids</taxon>
        <taxon>Asterales</taxon>
        <taxon>Asteraceae</taxon>
        <taxon>Asteroideae</taxon>
        <taxon>Anthemideae</taxon>
        <taxon>Anthemidinae</taxon>
        <taxon>Tanacetum</taxon>
    </lineage>
</organism>
<feature type="region of interest" description="Disordered" evidence="1">
    <location>
        <begin position="62"/>
        <end position="98"/>
    </location>
</feature>
<feature type="compositionally biased region" description="Polar residues" evidence="1">
    <location>
        <begin position="81"/>
        <end position="92"/>
    </location>
</feature>
<comment type="caution">
    <text evidence="2">The sequence shown here is derived from an EMBL/GenBank/DDBJ whole genome shotgun (WGS) entry which is preliminary data.</text>
</comment>
<sequence>LEWLLQQRKMRLVLSDSESKEAATKEQDIDLDALYKLANTFLGGDSTVEAAYTIYKASQDSYASSDVGRAADETIPDGSTPIPSSGGVTAGSSMDPAGQVVAAAPSSTIPATDKGKSPMVDDSFSADLLTKQERILKNLH</sequence>
<feature type="non-terminal residue" evidence="2">
    <location>
        <position position="140"/>
    </location>
</feature>